<accession>A0A4R8QBD7</accession>
<feature type="compositionally biased region" description="Low complexity" evidence="1">
    <location>
        <begin position="74"/>
        <end position="85"/>
    </location>
</feature>
<organism evidence="2 3">
    <name type="scientific">Colletotrichum spinosum</name>
    <dbReference type="NCBI Taxonomy" id="1347390"/>
    <lineage>
        <taxon>Eukaryota</taxon>
        <taxon>Fungi</taxon>
        <taxon>Dikarya</taxon>
        <taxon>Ascomycota</taxon>
        <taxon>Pezizomycotina</taxon>
        <taxon>Sordariomycetes</taxon>
        <taxon>Hypocreomycetidae</taxon>
        <taxon>Glomerellales</taxon>
        <taxon>Glomerellaceae</taxon>
        <taxon>Colletotrichum</taxon>
        <taxon>Colletotrichum orbiculare species complex</taxon>
    </lineage>
</organism>
<evidence type="ECO:0000256" key="1">
    <source>
        <dbReference type="SAM" id="MobiDB-lite"/>
    </source>
</evidence>
<dbReference type="Proteomes" id="UP000295083">
    <property type="component" value="Unassembled WGS sequence"/>
</dbReference>
<feature type="compositionally biased region" description="Basic and acidic residues" evidence="1">
    <location>
        <begin position="54"/>
        <end position="64"/>
    </location>
</feature>
<feature type="compositionally biased region" description="Polar residues" evidence="1">
    <location>
        <begin position="232"/>
        <end position="241"/>
    </location>
</feature>
<proteinExistence type="predicted"/>
<feature type="region of interest" description="Disordered" evidence="1">
    <location>
        <begin position="215"/>
        <end position="251"/>
    </location>
</feature>
<reference evidence="2 3" key="1">
    <citation type="submission" date="2018-11" db="EMBL/GenBank/DDBJ databases">
        <title>Genome sequence and assembly of Colletotrichum spinosum.</title>
        <authorList>
            <person name="Gan P."/>
            <person name="Shirasu K."/>
        </authorList>
    </citation>
    <scope>NUCLEOTIDE SEQUENCE [LARGE SCALE GENOMIC DNA]</scope>
    <source>
        <strain evidence="2 3">CBS 515.97</strain>
    </source>
</reference>
<evidence type="ECO:0000313" key="2">
    <source>
        <dbReference type="EMBL" id="TDZ34820.1"/>
    </source>
</evidence>
<protein>
    <submittedName>
        <fullName evidence="2">Uncharacterized protein</fullName>
    </submittedName>
</protein>
<name>A0A4R8QBD7_9PEZI</name>
<evidence type="ECO:0000313" key="3">
    <source>
        <dbReference type="Proteomes" id="UP000295083"/>
    </source>
</evidence>
<keyword evidence="3" id="KW-1185">Reference proteome</keyword>
<dbReference type="EMBL" id="QAPG01000049">
    <property type="protein sequence ID" value="TDZ34820.1"/>
    <property type="molecule type" value="Genomic_DNA"/>
</dbReference>
<feature type="compositionally biased region" description="Basic and acidic residues" evidence="1">
    <location>
        <begin position="222"/>
        <end position="231"/>
    </location>
</feature>
<sequence length="251" mass="27964">MLPEPCGPCRQDDSNCKLGRYADARVAIPFALYPESIRSGFGTLPVVRQPRVSKRQERLPEQKQKQNAKSSPASGSGSRKIISSRDQPLVERRQTPEEQARHRAILERNIYKFLDKLEIESHPPTVVDEPAEENAEAIKEAGSRRVAEPTEPIQLTRFNPYLHSLIWGAGTRNVNPYRNMRFFPRPSSGPFRSSNNPLGAVGQTIPGAGRALLRTTPGVIGQEREAARRSQQDQGHNKQTWGGQGPESQGK</sequence>
<gene>
    <name evidence="2" type="ORF">C8035_v010249</name>
</gene>
<dbReference type="AlphaFoldDB" id="A0A4R8QBD7"/>
<feature type="region of interest" description="Disordered" evidence="1">
    <location>
        <begin position="43"/>
        <end position="100"/>
    </location>
</feature>
<feature type="compositionally biased region" description="Basic and acidic residues" evidence="1">
    <location>
        <begin position="88"/>
        <end position="100"/>
    </location>
</feature>
<comment type="caution">
    <text evidence="2">The sequence shown here is derived from an EMBL/GenBank/DDBJ whole genome shotgun (WGS) entry which is preliminary data.</text>
</comment>